<comment type="caution">
    <text evidence="1">The sequence shown here is derived from an EMBL/GenBank/DDBJ whole genome shotgun (WGS) entry which is preliminary data.</text>
</comment>
<dbReference type="Proteomes" id="UP001151699">
    <property type="component" value="Chromosome X"/>
</dbReference>
<dbReference type="EMBL" id="WJQU01000003">
    <property type="protein sequence ID" value="KAJ6638839.1"/>
    <property type="molecule type" value="Genomic_DNA"/>
</dbReference>
<sequence>MNEDILPSLSQDPPRTDPEIVAALMRCPRNLDNITVCGVDLRNDAATVIRFKKRQRRLRQLVGGFDKNYEIDSQKSGNPSAKSGHYIEYLQSRLKWLHAGTDAYMKHKKTNNTSEDANIRTTIPKTDSSERASRVHMNRTDRWMEMDKLRIEQRRSLKSTI</sequence>
<proteinExistence type="predicted"/>
<accession>A0A9Q0MX59</accession>
<keyword evidence="2" id="KW-1185">Reference proteome</keyword>
<evidence type="ECO:0000313" key="1">
    <source>
        <dbReference type="EMBL" id="KAJ6638839.1"/>
    </source>
</evidence>
<gene>
    <name evidence="1" type="ORF">Bhyg_11577</name>
</gene>
<name>A0A9Q0MX59_9DIPT</name>
<dbReference type="AlphaFoldDB" id="A0A9Q0MX59"/>
<reference evidence="1" key="1">
    <citation type="submission" date="2022-07" db="EMBL/GenBank/DDBJ databases">
        <authorList>
            <person name="Trinca V."/>
            <person name="Uliana J.V.C."/>
            <person name="Torres T.T."/>
            <person name="Ward R.J."/>
            <person name="Monesi N."/>
        </authorList>
    </citation>
    <scope>NUCLEOTIDE SEQUENCE</scope>
    <source>
        <strain evidence="1">HSMRA1968</strain>
        <tissue evidence="1">Whole embryos</tissue>
    </source>
</reference>
<organism evidence="1 2">
    <name type="scientific">Pseudolycoriella hygida</name>
    <dbReference type="NCBI Taxonomy" id="35572"/>
    <lineage>
        <taxon>Eukaryota</taxon>
        <taxon>Metazoa</taxon>
        <taxon>Ecdysozoa</taxon>
        <taxon>Arthropoda</taxon>
        <taxon>Hexapoda</taxon>
        <taxon>Insecta</taxon>
        <taxon>Pterygota</taxon>
        <taxon>Neoptera</taxon>
        <taxon>Endopterygota</taxon>
        <taxon>Diptera</taxon>
        <taxon>Nematocera</taxon>
        <taxon>Sciaroidea</taxon>
        <taxon>Sciaridae</taxon>
        <taxon>Pseudolycoriella</taxon>
    </lineage>
</organism>
<evidence type="ECO:0000313" key="2">
    <source>
        <dbReference type="Proteomes" id="UP001151699"/>
    </source>
</evidence>
<protein>
    <submittedName>
        <fullName evidence="1">Uncharacterized protein</fullName>
    </submittedName>
</protein>